<dbReference type="Gene3D" id="3.40.50.720">
    <property type="entry name" value="NAD(P)-binding Rossmann-like Domain"/>
    <property type="match status" value="1"/>
</dbReference>
<dbReference type="RefSeq" id="WP_150413638.1">
    <property type="nucleotide sequence ID" value="NZ_VYQF01000001.1"/>
</dbReference>
<dbReference type="PANTHER" id="PTHR42901:SF1">
    <property type="entry name" value="ALCOHOL DEHYDROGENASE"/>
    <property type="match status" value="1"/>
</dbReference>
<evidence type="ECO:0000313" key="5">
    <source>
        <dbReference type="Proteomes" id="UP000326903"/>
    </source>
</evidence>
<comment type="similarity">
    <text evidence="1 3">Belongs to the short-chain dehydrogenases/reductases (SDR) family.</text>
</comment>
<dbReference type="PRINTS" id="PR00081">
    <property type="entry name" value="GDHRDH"/>
</dbReference>
<evidence type="ECO:0000313" key="4">
    <source>
        <dbReference type="EMBL" id="KAA9041518.1"/>
    </source>
</evidence>
<protein>
    <submittedName>
        <fullName evidence="4">SDR family NAD(P)-dependent oxidoreductase</fullName>
    </submittedName>
</protein>
<keyword evidence="5" id="KW-1185">Reference proteome</keyword>
<proteinExistence type="inferred from homology"/>
<gene>
    <name evidence="4" type="ORF">FW778_05720</name>
</gene>
<dbReference type="GO" id="GO:0016616">
    <property type="term" value="F:oxidoreductase activity, acting on the CH-OH group of donors, NAD or NADP as acceptor"/>
    <property type="evidence" value="ECO:0007669"/>
    <property type="project" value="UniProtKB-ARBA"/>
</dbReference>
<dbReference type="Pfam" id="PF00106">
    <property type="entry name" value="adh_short"/>
    <property type="match status" value="1"/>
</dbReference>
<dbReference type="InterPro" id="IPR036291">
    <property type="entry name" value="NAD(P)-bd_dom_sf"/>
</dbReference>
<evidence type="ECO:0000256" key="1">
    <source>
        <dbReference type="ARBA" id="ARBA00006484"/>
    </source>
</evidence>
<dbReference type="AlphaFoldDB" id="A0A5J5ILY0"/>
<dbReference type="Proteomes" id="UP000326903">
    <property type="component" value="Unassembled WGS sequence"/>
</dbReference>
<dbReference type="EMBL" id="VYQF01000001">
    <property type="protein sequence ID" value="KAA9041518.1"/>
    <property type="molecule type" value="Genomic_DNA"/>
</dbReference>
<evidence type="ECO:0000256" key="2">
    <source>
        <dbReference type="ARBA" id="ARBA00023002"/>
    </source>
</evidence>
<dbReference type="FunFam" id="3.40.50.720:FF:000047">
    <property type="entry name" value="NADP-dependent L-serine/L-allo-threonine dehydrogenase"/>
    <property type="match status" value="1"/>
</dbReference>
<evidence type="ECO:0000256" key="3">
    <source>
        <dbReference type="RuleBase" id="RU000363"/>
    </source>
</evidence>
<name>A0A5J5ILY0_9BACT</name>
<dbReference type="InterPro" id="IPR020904">
    <property type="entry name" value="Sc_DH/Rdtase_CS"/>
</dbReference>
<keyword evidence="2" id="KW-0560">Oxidoreductase</keyword>
<dbReference type="PRINTS" id="PR00080">
    <property type="entry name" value="SDRFAMILY"/>
</dbReference>
<comment type="caution">
    <text evidence="4">The sequence shown here is derived from an EMBL/GenBank/DDBJ whole genome shotgun (WGS) entry which is preliminary data.</text>
</comment>
<dbReference type="InterPro" id="IPR002347">
    <property type="entry name" value="SDR_fam"/>
</dbReference>
<accession>A0A5J5ILY0</accession>
<sequence length="253" mass="27650">MNRVVFITGTTSGIGKACAEKFAAAGDNIIINGRREERLIELKLSLESQYKIEVLIAAFDVQSKKEVFDCINSFPDKWKSVDILINNAGLALGRDFFDEASLDDWDTMLQTNVNGLLYVSKAILPFMVARNQGHIINLGSVAGDDVYEKGNVYCASKTAVEVISRAMRIDLLQHSIKVTNIKPGAVETEFSTVRFNGDSAKAAKVYEGFTPLTGTDIAQAIFYCASLPANVCINELEITPVAQANGIFLLKNL</sequence>
<dbReference type="SUPFAM" id="SSF51735">
    <property type="entry name" value="NAD(P)-binding Rossmann-fold domains"/>
    <property type="match status" value="1"/>
</dbReference>
<reference evidence="4 5" key="1">
    <citation type="submission" date="2019-09" db="EMBL/GenBank/DDBJ databases">
        <title>Draft genome sequence of Ginsengibacter sp. BR5-29.</title>
        <authorList>
            <person name="Im W.-T."/>
        </authorList>
    </citation>
    <scope>NUCLEOTIDE SEQUENCE [LARGE SCALE GENOMIC DNA]</scope>
    <source>
        <strain evidence="4 5">BR5-29</strain>
    </source>
</reference>
<organism evidence="4 5">
    <name type="scientific">Ginsengibacter hankyongi</name>
    <dbReference type="NCBI Taxonomy" id="2607284"/>
    <lineage>
        <taxon>Bacteria</taxon>
        <taxon>Pseudomonadati</taxon>
        <taxon>Bacteroidota</taxon>
        <taxon>Chitinophagia</taxon>
        <taxon>Chitinophagales</taxon>
        <taxon>Chitinophagaceae</taxon>
        <taxon>Ginsengibacter</taxon>
    </lineage>
</organism>
<dbReference type="PROSITE" id="PS00061">
    <property type="entry name" value="ADH_SHORT"/>
    <property type="match status" value="1"/>
</dbReference>
<dbReference type="PANTHER" id="PTHR42901">
    <property type="entry name" value="ALCOHOL DEHYDROGENASE"/>
    <property type="match status" value="1"/>
</dbReference>